<reference evidence="1 2" key="1">
    <citation type="submission" date="2020-08" db="EMBL/GenBank/DDBJ databases">
        <authorList>
            <person name="Koutsovoulos G."/>
            <person name="Danchin GJ E."/>
        </authorList>
    </citation>
    <scope>NUCLEOTIDE SEQUENCE [LARGE SCALE GENOMIC DNA]</scope>
</reference>
<organism evidence="1 2">
    <name type="scientific">Meloidogyne enterolobii</name>
    <name type="common">Root-knot nematode worm</name>
    <name type="synonym">Meloidogyne mayaguensis</name>
    <dbReference type="NCBI Taxonomy" id="390850"/>
    <lineage>
        <taxon>Eukaryota</taxon>
        <taxon>Metazoa</taxon>
        <taxon>Ecdysozoa</taxon>
        <taxon>Nematoda</taxon>
        <taxon>Chromadorea</taxon>
        <taxon>Rhabditida</taxon>
        <taxon>Tylenchina</taxon>
        <taxon>Tylenchomorpha</taxon>
        <taxon>Tylenchoidea</taxon>
        <taxon>Meloidogynidae</taxon>
        <taxon>Meloidogyninae</taxon>
        <taxon>Meloidogyne</taxon>
    </lineage>
</organism>
<protein>
    <submittedName>
        <fullName evidence="1">Uncharacterized protein</fullName>
    </submittedName>
</protein>
<sequence>MMIFHHIQMSGLREDDQIPKDFSLDSLSWFRRKRIIQGLLTLPLMTFTILI</sequence>
<dbReference type="EMBL" id="CAJEWN010000281">
    <property type="protein sequence ID" value="CAD2176665.1"/>
    <property type="molecule type" value="Genomic_DNA"/>
</dbReference>
<proteinExistence type="predicted"/>
<accession>A0A6V7VP37</accession>
<gene>
    <name evidence="1" type="ORF">MENT_LOCUS28491</name>
</gene>
<name>A0A6V7VP37_MELEN</name>
<evidence type="ECO:0000313" key="2">
    <source>
        <dbReference type="Proteomes" id="UP000580250"/>
    </source>
</evidence>
<evidence type="ECO:0000313" key="1">
    <source>
        <dbReference type="EMBL" id="CAD2176665.1"/>
    </source>
</evidence>
<dbReference type="Proteomes" id="UP000580250">
    <property type="component" value="Unassembled WGS sequence"/>
</dbReference>
<comment type="caution">
    <text evidence="1">The sequence shown here is derived from an EMBL/GenBank/DDBJ whole genome shotgun (WGS) entry which is preliminary data.</text>
</comment>
<dbReference type="AlphaFoldDB" id="A0A6V7VP37"/>